<dbReference type="InterPro" id="IPR004209">
    <property type="entry name" value="FTR_bsu"/>
</dbReference>
<feature type="domain" description="Rubredoxin-like" evidence="14">
    <location>
        <begin position="131"/>
        <end position="165"/>
    </location>
</feature>
<evidence type="ECO:0000256" key="8">
    <source>
        <dbReference type="ARBA" id="ARBA00023004"/>
    </source>
</evidence>
<comment type="similarity">
    <text evidence="3">Belongs to the ferredoxin thioredoxin reductase beta subunit family.</text>
</comment>
<dbReference type="Gene3D" id="2.20.28.10">
    <property type="match status" value="1"/>
</dbReference>
<evidence type="ECO:0000256" key="11">
    <source>
        <dbReference type="ARBA" id="ARBA00026011"/>
    </source>
</evidence>
<evidence type="ECO:0000256" key="1">
    <source>
        <dbReference type="ARBA" id="ARBA00001966"/>
    </source>
</evidence>
<evidence type="ECO:0000256" key="12">
    <source>
        <dbReference type="ARBA" id="ARBA00030295"/>
    </source>
</evidence>
<dbReference type="EMBL" id="QXIS01000034">
    <property type="protein sequence ID" value="RIE05626.1"/>
    <property type="molecule type" value="Genomic_DNA"/>
</dbReference>
<evidence type="ECO:0000256" key="6">
    <source>
        <dbReference type="ARBA" id="ARBA00022723"/>
    </source>
</evidence>
<evidence type="ECO:0000256" key="13">
    <source>
        <dbReference type="ARBA" id="ARBA00048150"/>
    </source>
</evidence>
<dbReference type="Proteomes" id="UP000266328">
    <property type="component" value="Unassembled WGS sequence"/>
</dbReference>
<dbReference type="InterPro" id="IPR048574">
    <property type="entry name" value="RUBY_RBDX"/>
</dbReference>
<dbReference type="Gene3D" id="3.90.460.10">
    <property type="entry name" value="Ferredoxin thioredoxin reductase catalytic beta subunit"/>
    <property type="match status" value="1"/>
</dbReference>
<comment type="caution">
    <text evidence="15">The sequence shown here is derived from an EMBL/GenBank/DDBJ whole genome shotgun (WGS) entry which is preliminary data.</text>
</comment>
<comment type="function">
    <text evidence="2">Catalytic subunit of the ferredoxin-thioredoxin reductase (FTR), which catalyzes the two-electron reduction of thioredoxins by the electrons provided by reduced ferredoxin.</text>
</comment>
<comment type="subunit">
    <text evidence="11">Heterodimer of subunit A (variable subunit) and subunit B (catalytic subunit). Heterodimeric FTR forms a complex with ferredoxin and thioredoxin.</text>
</comment>
<dbReference type="SUPFAM" id="SSF57802">
    <property type="entry name" value="Rubredoxin-like"/>
    <property type="match status" value="1"/>
</dbReference>
<dbReference type="GO" id="GO:0016730">
    <property type="term" value="F:oxidoreductase activity, acting on iron-sulfur proteins as donors"/>
    <property type="evidence" value="ECO:0007669"/>
    <property type="project" value="InterPro"/>
</dbReference>
<dbReference type="RefSeq" id="WP_119089584.1">
    <property type="nucleotide sequence ID" value="NZ_QXIS01000034.1"/>
</dbReference>
<dbReference type="AlphaFoldDB" id="A0A398CQF4"/>
<keyword evidence="5" id="KW-0004">4Fe-4S</keyword>
<dbReference type="PANTHER" id="PTHR35113">
    <property type="entry name" value="FERREDOXIN-THIOREDOXIN REDUCTASE CATALYTIC CHAIN, CHLOROPLASTIC"/>
    <property type="match status" value="1"/>
</dbReference>
<gene>
    <name evidence="15" type="ORF">SMC7_06745</name>
</gene>
<dbReference type="InterPro" id="IPR024934">
    <property type="entry name" value="Rubredoxin-like_dom"/>
</dbReference>
<reference evidence="15 16" key="1">
    <citation type="submission" date="2018-09" db="EMBL/GenBank/DDBJ databases">
        <title>Discovery and Ecogenomic Context for Candidatus Cryosericales, a Global Caldiserica Order Active in Thawing Permafrost.</title>
        <authorList>
            <person name="Martinez M.A."/>
            <person name="Woodcroft B.J."/>
            <person name="Ignacio Espinoza J.C."/>
            <person name="Zayed A."/>
            <person name="Singleton C.M."/>
            <person name="Boyd J."/>
            <person name="Li Y.-F."/>
            <person name="Purvine S."/>
            <person name="Maughan H."/>
            <person name="Hodgkins S.B."/>
            <person name="Anderson D."/>
            <person name="Sederholm M."/>
            <person name="Temperton B."/>
            <person name="Saleska S.R."/>
            <person name="Tyson G.W."/>
            <person name="Rich V.I."/>
        </authorList>
    </citation>
    <scope>NUCLEOTIDE SEQUENCE [LARGE SCALE GENOMIC DNA]</scope>
    <source>
        <strain evidence="15 16">SMC7</strain>
    </source>
</reference>
<evidence type="ECO:0000259" key="14">
    <source>
        <dbReference type="PROSITE" id="PS50903"/>
    </source>
</evidence>
<name>A0A398CQF4_9BACT</name>
<organism evidence="15 16">
    <name type="scientific">Candidatus Cryosericum terrychapinii</name>
    <dbReference type="NCBI Taxonomy" id="2290919"/>
    <lineage>
        <taxon>Bacteria</taxon>
        <taxon>Pseudomonadati</taxon>
        <taxon>Caldisericota/Cryosericota group</taxon>
        <taxon>Candidatus Cryosericota</taxon>
        <taxon>Candidatus Cryosericia</taxon>
        <taxon>Candidatus Cryosericales</taxon>
        <taxon>Candidatus Cryosericaceae</taxon>
        <taxon>Candidatus Cryosericum</taxon>
    </lineage>
</organism>
<proteinExistence type="inferred from homology"/>
<protein>
    <recommendedName>
        <fullName evidence="4">ferredoxin:thioredoxin reductase</fullName>
        <ecNumber evidence="4">1.8.7.2</ecNumber>
    </recommendedName>
    <alternativeName>
        <fullName evidence="12">Ferredoxin-thioredoxin reductase subunit B</fullName>
    </alternativeName>
</protein>
<dbReference type="OrthoDB" id="9782739at2"/>
<evidence type="ECO:0000256" key="10">
    <source>
        <dbReference type="ARBA" id="ARBA00023157"/>
    </source>
</evidence>
<keyword evidence="10" id="KW-1015">Disulfide bond</keyword>
<dbReference type="Pfam" id="PF21349">
    <property type="entry name" value="RUBY_RBDX"/>
    <property type="match status" value="1"/>
</dbReference>
<evidence type="ECO:0000256" key="5">
    <source>
        <dbReference type="ARBA" id="ARBA00022485"/>
    </source>
</evidence>
<keyword evidence="7" id="KW-0560">Oxidoreductase</keyword>
<evidence type="ECO:0000313" key="15">
    <source>
        <dbReference type="EMBL" id="RIE05626.1"/>
    </source>
</evidence>
<keyword evidence="6" id="KW-0479">Metal-binding</keyword>
<comment type="catalytic activity">
    <reaction evidence="13">
        <text>[thioredoxin]-disulfide + 2 reduced [2Fe-2S]-[ferredoxin] + 2 H(+) = [thioredoxin]-dithiol + 2 oxidized [2Fe-2S]-[ferredoxin]</text>
        <dbReference type="Rhea" id="RHEA:42336"/>
        <dbReference type="Rhea" id="RHEA-COMP:10000"/>
        <dbReference type="Rhea" id="RHEA-COMP:10001"/>
        <dbReference type="Rhea" id="RHEA-COMP:10698"/>
        <dbReference type="Rhea" id="RHEA-COMP:10700"/>
        <dbReference type="ChEBI" id="CHEBI:15378"/>
        <dbReference type="ChEBI" id="CHEBI:29950"/>
        <dbReference type="ChEBI" id="CHEBI:33737"/>
        <dbReference type="ChEBI" id="CHEBI:33738"/>
        <dbReference type="ChEBI" id="CHEBI:50058"/>
        <dbReference type="EC" id="1.8.7.2"/>
    </reaction>
</comment>
<evidence type="ECO:0000313" key="16">
    <source>
        <dbReference type="Proteomes" id="UP000266328"/>
    </source>
</evidence>
<dbReference type="InterPro" id="IPR036644">
    <property type="entry name" value="FTR_bsu_sf"/>
</dbReference>
<accession>A0A398CQF4</accession>
<keyword evidence="9" id="KW-0411">Iron-sulfur</keyword>
<dbReference type="SUPFAM" id="SSF57662">
    <property type="entry name" value="Ferredoxin thioredoxin reductase (FTR), catalytic beta chain"/>
    <property type="match status" value="1"/>
</dbReference>
<evidence type="ECO:0000256" key="9">
    <source>
        <dbReference type="ARBA" id="ARBA00023014"/>
    </source>
</evidence>
<sequence length="166" mass="18516">MSRIPDERVAEVWERLVLEARDAGYSVNPDDAFARDLVRGLLENEARYGYRACPCRLASGVRERDVDLVCPCDYRDADLDEYGACYCALYVSPEISRGEKTATSIPDRRPVGGPTAGATEMEQVPVAGLAFPVWRCKVCGYLCARLQPPLVCPVCKAGKERFERFM</sequence>
<dbReference type="Pfam" id="PF02943">
    <property type="entry name" value="FeThRed_B"/>
    <property type="match status" value="1"/>
</dbReference>
<comment type="cofactor">
    <cofactor evidence="1">
        <name>[4Fe-4S] cluster</name>
        <dbReference type="ChEBI" id="CHEBI:49883"/>
    </cofactor>
</comment>
<dbReference type="GO" id="GO:0005506">
    <property type="term" value="F:iron ion binding"/>
    <property type="evidence" value="ECO:0007669"/>
    <property type="project" value="InterPro"/>
</dbReference>
<evidence type="ECO:0000256" key="3">
    <source>
        <dbReference type="ARBA" id="ARBA00007941"/>
    </source>
</evidence>
<keyword evidence="16" id="KW-1185">Reference proteome</keyword>
<evidence type="ECO:0000256" key="7">
    <source>
        <dbReference type="ARBA" id="ARBA00023002"/>
    </source>
</evidence>
<dbReference type="GO" id="GO:0051539">
    <property type="term" value="F:4 iron, 4 sulfur cluster binding"/>
    <property type="evidence" value="ECO:0007669"/>
    <property type="project" value="UniProtKB-KW"/>
</dbReference>
<evidence type="ECO:0000256" key="2">
    <source>
        <dbReference type="ARBA" id="ARBA00003945"/>
    </source>
</evidence>
<dbReference type="EC" id="1.8.7.2" evidence="4"/>
<dbReference type="PANTHER" id="PTHR35113:SF1">
    <property type="entry name" value="FERREDOXIN-THIOREDOXIN REDUCTASE CATALYTIC CHAIN, CHLOROPLASTIC"/>
    <property type="match status" value="1"/>
</dbReference>
<keyword evidence="8" id="KW-0408">Iron</keyword>
<dbReference type="PROSITE" id="PS50903">
    <property type="entry name" value="RUBREDOXIN_LIKE"/>
    <property type="match status" value="1"/>
</dbReference>
<evidence type="ECO:0000256" key="4">
    <source>
        <dbReference type="ARBA" id="ARBA00012358"/>
    </source>
</evidence>